<name>A0A5C3NEV0_9AGAM</name>
<feature type="transmembrane region" description="Helical" evidence="2">
    <location>
        <begin position="133"/>
        <end position="154"/>
    </location>
</feature>
<feature type="transmembrane region" description="Helical" evidence="2">
    <location>
        <begin position="55"/>
        <end position="75"/>
    </location>
</feature>
<dbReference type="AlphaFoldDB" id="A0A5C3NEV0"/>
<dbReference type="OrthoDB" id="2796825at2759"/>
<dbReference type="Proteomes" id="UP000305948">
    <property type="component" value="Unassembled WGS sequence"/>
</dbReference>
<keyword evidence="4" id="KW-1185">Reference proteome</keyword>
<dbReference type="EMBL" id="ML213504">
    <property type="protein sequence ID" value="TFK55495.1"/>
    <property type="molecule type" value="Genomic_DNA"/>
</dbReference>
<keyword evidence="2" id="KW-0812">Transmembrane</keyword>
<evidence type="ECO:0000256" key="1">
    <source>
        <dbReference type="SAM" id="MobiDB-lite"/>
    </source>
</evidence>
<evidence type="ECO:0000256" key="2">
    <source>
        <dbReference type="SAM" id="Phobius"/>
    </source>
</evidence>
<gene>
    <name evidence="3" type="ORF">OE88DRAFT_626895</name>
</gene>
<feature type="transmembrane region" description="Helical" evidence="2">
    <location>
        <begin position="174"/>
        <end position="194"/>
    </location>
</feature>
<keyword evidence="2" id="KW-0472">Membrane</keyword>
<feature type="transmembrane region" description="Helical" evidence="2">
    <location>
        <begin position="105"/>
        <end position="126"/>
    </location>
</feature>
<feature type="compositionally biased region" description="Low complexity" evidence="1">
    <location>
        <begin position="291"/>
        <end position="303"/>
    </location>
</feature>
<keyword evidence="2" id="KW-1133">Transmembrane helix</keyword>
<sequence length="318" mass="35154">MSYAPDEPPALLWLEQANNAAVYIGAVAYGIHIIVFATCEYYLFKERKKTNSKWIVFVLALFILSSLNITLNMNFAQHTWIDDRNYPGGPLAFLLEQQSRFTNTIGNSASITTTFLANGLLIYRVYVVWRRWYVAAIPLLMWLADTVLSVLTTIQASRSGLLEASTHDFSVPFWSLGMALNLLLTVLLVSRLLYMRHRITTTLGNEYGETYTSIAAMVVESALPYALVSLVFVILYGMQNTAANLFIPLLAQVEGVAPELIILRVARGRALTSDTISQANLTRLRFERKSSAPSSTTAAGPSTHNVGPKDVEYGGGSV</sequence>
<reference evidence="3 4" key="1">
    <citation type="journal article" date="2019" name="Nat. Ecol. Evol.">
        <title>Megaphylogeny resolves global patterns of mushroom evolution.</title>
        <authorList>
            <person name="Varga T."/>
            <person name="Krizsan K."/>
            <person name="Foldi C."/>
            <person name="Dima B."/>
            <person name="Sanchez-Garcia M."/>
            <person name="Sanchez-Ramirez S."/>
            <person name="Szollosi G.J."/>
            <person name="Szarkandi J.G."/>
            <person name="Papp V."/>
            <person name="Albert L."/>
            <person name="Andreopoulos W."/>
            <person name="Angelini C."/>
            <person name="Antonin V."/>
            <person name="Barry K.W."/>
            <person name="Bougher N.L."/>
            <person name="Buchanan P."/>
            <person name="Buyck B."/>
            <person name="Bense V."/>
            <person name="Catcheside P."/>
            <person name="Chovatia M."/>
            <person name="Cooper J."/>
            <person name="Damon W."/>
            <person name="Desjardin D."/>
            <person name="Finy P."/>
            <person name="Geml J."/>
            <person name="Haridas S."/>
            <person name="Hughes K."/>
            <person name="Justo A."/>
            <person name="Karasinski D."/>
            <person name="Kautmanova I."/>
            <person name="Kiss B."/>
            <person name="Kocsube S."/>
            <person name="Kotiranta H."/>
            <person name="LaButti K.M."/>
            <person name="Lechner B.E."/>
            <person name="Liimatainen K."/>
            <person name="Lipzen A."/>
            <person name="Lukacs Z."/>
            <person name="Mihaltcheva S."/>
            <person name="Morgado L.N."/>
            <person name="Niskanen T."/>
            <person name="Noordeloos M.E."/>
            <person name="Ohm R.A."/>
            <person name="Ortiz-Santana B."/>
            <person name="Ovrebo C."/>
            <person name="Racz N."/>
            <person name="Riley R."/>
            <person name="Savchenko A."/>
            <person name="Shiryaev A."/>
            <person name="Soop K."/>
            <person name="Spirin V."/>
            <person name="Szebenyi C."/>
            <person name="Tomsovsky M."/>
            <person name="Tulloss R.E."/>
            <person name="Uehling J."/>
            <person name="Grigoriev I.V."/>
            <person name="Vagvolgyi C."/>
            <person name="Papp T."/>
            <person name="Martin F.M."/>
            <person name="Miettinen O."/>
            <person name="Hibbett D.S."/>
            <person name="Nagy L.G."/>
        </authorList>
    </citation>
    <scope>NUCLEOTIDE SEQUENCE [LARGE SCALE GENOMIC DNA]</scope>
    <source>
        <strain evidence="3 4">OMC1185</strain>
    </source>
</reference>
<feature type="region of interest" description="Disordered" evidence="1">
    <location>
        <begin position="287"/>
        <end position="318"/>
    </location>
</feature>
<protein>
    <submittedName>
        <fullName evidence="3">Uncharacterized protein</fullName>
    </submittedName>
</protein>
<evidence type="ECO:0000313" key="4">
    <source>
        <dbReference type="Proteomes" id="UP000305948"/>
    </source>
</evidence>
<accession>A0A5C3NEV0</accession>
<feature type="transmembrane region" description="Helical" evidence="2">
    <location>
        <begin position="214"/>
        <end position="236"/>
    </location>
</feature>
<proteinExistence type="predicted"/>
<organism evidence="3 4">
    <name type="scientific">Heliocybe sulcata</name>
    <dbReference type="NCBI Taxonomy" id="5364"/>
    <lineage>
        <taxon>Eukaryota</taxon>
        <taxon>Fungi</taxon>
        <taxon>Dikarya</taxon>
        <taxon>Basidiomycota</taxon>
        <taxon>Agaricomycotina</taxon>
        <taxon>Agaricomycetes</taxon>
        <taxon>Gloeophyllales</taxon>
        <taxon>Gloeophyllaceae</taxon>
        <taxon>Heliocybe</taxon>
    </lineage>
</organism>
<evidence type="ECO:0000313" key="3">
    <source>
        <dbReference type="EMBL" id="TFK55495.1"/>
    </source>
</evidence>
<feature type="transmembrane region" description="Helical" evidence="2">
    <location>
        <begin position="20"/>
        <end position="43"/>
    </location>
</feature>